<dbReference type="GO" id="GO:0046983">
    <property type="term" value="F:protein dimerization activity"/>
    <property type="evidence" value="ECO:0007669"/>
    <property type="project" value="InterPro"/>
</dbReference>
<comment type="caution">
    <text evidence="2">The sequence shown here is derived from an EMBL/GenBank/DDBJ whole genome shotgun (WGS) entry which is preliminary data.</text>
</comment>
<organism evidence="2 3">
    <name type="scientific">Cuscuta epithymum</name>
    <dbReference type="NCBI Taxonomy" id="186058"/>
    <lineage>
        <taxon>Eukaryota</taxon>
        <taxon>Viridiplantae</taxon>
        <taxon>Streptophyta</taxon>
        <taxon>Embryophyta</taxon>
        <taxon>Tracheophyta</taxon>
        <taxon>Spermatophyta</taxon>
        <taxon>Magnoliopsida</taxon>
        <taxon>eudicotyledons</taxon>
        <taxon>Gunneridae</taxon>
        <taxon>Pentapetalae</taxon>
        <taxon>asterids</taxon>
        <taxon>lamiids</taxon>
        <taxon>Solanales</taxon>
        <taxon>Convolvulaceae</taxon>
        <taxon>Cuscuteae</taxon>
        <taxon>Cuscuta</taxon>
        <taxon>Cuscuta subgen. Cuscuta</taxon>
    </lineage>
</organism>
<dbReference type="Proteomes" id="UP001152523">
    <property type="component" value="Unassembled WGS sequence"/>
</dbReference>
<dbReference type="EMBL" id="CAMAPF010000029">
    <property type="protein sequence ID" value="CAH9075531.1"/>
    <property type="molecule type" value="Genomic_DNA"/>
</dbReference>
<dbReference type="AlphaFoldDB" id="A0AAV0CEL3"/>
<evidence type="ECO:0000313" key="2">
    <source>
        <dbReference type="EMBL" id="CAH9075531.1"/>
    </source>
</evidence>
<dbReference type="PANTHER" id="PTHR23272">
    <property type="entry name" value="BED FINGER-RELATED"/>
    <property type="match status" value="1"/>
</dbReference>
<dbReference type="SUPFAM" id="SSF53098">
    <property type="entry name" value="Ribonuclease H-like"/>
    <property type="match status" value="1"/>
</dbReference>
<keyword evidence="3" id="KW-1185">Reference proteome</keyword>
<accession>A0AAV0CEL3</accession>
<gene>
    <name evidence="2" type="ORF">CEPIT_LOCUS5480</name>
</gene>
<feature type="non-terminal residue" evidence="2">
    <location>
        <position position="185"/>
    </location>
</feature>
<name>A0AAV0CEL3_9ASTE</name>
<dbReference type="InterPro" id="IPR008906">
    <property type="entry name" value="HATC_C_dom"/>
</dbReference>
<dbReference type="InterPro" id="IPR012337">
    <property type="entry name" value="RNaseH-like_sf"/>
</dbReference>
<evidence type="ECO:0000259" key="1">
    <source>
        <dbReference type="Pfam" id="PF05699"/>
    </source>
</evidence>
<proteinExistence type="predicted"/>
<evidence type="ECO:0000313" key="3">
    <source>
        <dbReference type="Proteomes" id="UP001152523"/>
    </source>
</evidence>
<protein>
    <recommendedName>
        <fullName evidence="1">HAT C-terminal dimerisation domain-containing protein</fullName>
    </recommendedName>
</protein>
<sequence>MFNVLLSCFFGEYPMYNDNYIDPLQEYNEVSTLFYALINEFHEQYDNTPIPPTRASSSKGKSIFKPAFGNLLKKKKTPASEQITVNEIALYLTYDVDFEENNDFGVLKWWKSKERMFPILARMAKQVLSMSVSTVAVEQEFSSADNVLIDSRTRLSANSLETLVCYRDWLKAAHRTQKLSITSSQ</sequence>
<dbReference type="PANTHER" id="PTHR23272:SF184">
    <property type="entry name" value="OS03G0311250 PROTEIN"/>
    <property type="match status" value="1"/>
</dbReference>
<feature type="domain" description="HAT C-terminal dimerisation" evidence="1">
    <location>
        <begin position="91"/>
        <end position="170"/>
    </location>
</feature>
<dbReference type="Pfam" id="PF05699">
    <property type="entry name" value="Dimer_Tnp_hAT"/>
    <property type="match status" value="1"/>
</dbReference>
<reference evidence="2" key="1">
    <citation type="submission" date="2022-07" db="EMBL/GenBank/DDBJ databases">
        <authorList>
            <person name="Macas J."/>
            <person name="Novak P."/>
            <person name="Neumann P."/>
        </authorList>
    </citation>
    <scope>NUCLEOTIDE SEQUENCE</scope>
</reference>